<keyword evidence="2" id="KW-0472">Membrane</keyword>
<dbReference type="AlphaFoldDB" id="A0A399RQ67"/>
<feature type="transmembrane region" description="Helical" evidence="2">
    <location>
        <begin position="297"/>
        <end position="316"/>
    </location>
</feature>
<proteinExistence type="predicted"/>
<dbReference type="Proteomes" id="UP000266385">
    <property type="component" value="Unassembled WGS sequence"/>
</dbReference>
<dbReference type="EMBL" id="QWFX01000005">
    <property type="protein sequence ID" value="RIJ32971.1"/>
    <property type="molecule type" value="Genomic_DNA"/>
</dbReference>
<feature type="transmembrane region" description="Helical" evidence="2">
    <location>
        <begin position="328"/>
        <end position="351"/>
    </location>
</feature>
<evidence type="ECO:0000256" key="1">
    <source>
        <dbReference type="SAM" id="MobiDB-lite"/>
    </source>
</evidence>
<keyword evidence="2" id="KW-0812">Transmembrane</keyword>
<reference evidence="3 4" key="1">
    <citation type="submission" date="2018-08" db="EMBL/GenBank/DDBJ databases">
        <title>Henriciella mobilis sp. nov., isolated from seawater.</title>
        <authorList>
            <person name="Cheng H."/>
            <person name="Wu Y.-H."/>
            <person name="Xu X.-W."/>
            <person name="Guo L.-L."/>
        </authorList>
    </citation>
    <scope>NUCLEOTIDE SEQUENCE [LARGE SCALE GENOMIC DNA]</scope>
    <source>
        <strain evidence="3 4">JN25</strain>
    </source>
</reference>
<dbReference type="OrthoDB" id="9111327at2"/>
<feature type="transmembrane region" description="Helical" evidence="2">
    <location>
        <begin position="235"/>
        <end position="257"/>
    </location>
</feature>
<accession>A0A399RQ67</accession>
<keyword evidence="2" id="KW-1133">Transmembrane helix</keyword>
<sequence>MSTELEAAGAASLGAVRTGGKADLSGQPCRNCGEMVEERYCSRCGQLAASYHRPFFSLVTESISDSFALDGRIARTLPLLLFRPGVLTRRYTEGKRARYMPPFRLFLLSSLIFYFVVFAFVGSANWLNFSDVNVDGQQLNAEEMQELREAFVGPDGEFDEARMREFLERVGAEDEIVDADPAVEDTAPGPDTPSPDEAATPPEMPDTVGENPEIEERVQRIIDNPRLFVSAIETWLPRLSLLLVPFTMLAMSLMYFWRRKVFVYDHAIHALNLHSWMYLAATFAILIGWLANPGLAGVLFTIAVPVYVTLSLRGAYRTGIVTSFLRMLVLSIFWLFAVSILSVGVVIASALSV</sequence>
<feature type="transmembrane region" description="Helical" evidence="2">
    <location>
        <begin position="105"/>
        <end position="127"/>
    </location>
</feature>
<gene>
    <name evidence="3" type="ORF">D1223_03755</name>
</gene>
<comment type="caution">
    <text evidence="3">The sequence shown here is derived from an EMBL/GenBank/DDBJ whole genome shotgun (WGS) entry which is preliminary data.</text>
</comment>
<feature type="transmembrane region" description="Helical" evidence="2">
    <location>
        <begin position="269"/>
        <end position="291"/>
    </location>
</feature>
<name>A0A399RQ67_9PROT</name>
<keyword evidence="4" id="KW-1185">Reference proteome</keyword>
<evidence type="ECO:0000256" key="2">
    <source>
        <dbReference type="SAM" id="Phobius"/>
    </source>
</evidence>
<evidence type="ECO:0000313" key="4">
    <source>
        <dbReference type="Proteomes" id="UP000266385"/>
    </source>
</evidence>
<feature type="region of interest" description="Disordered" evidence="1">
    <location>
        <begin position="178"/>
        <end position="209"/>
    </location>
</feature>
<dbReference type="InterPro" id="IPR022134">
    <property type="entry name" value="DUF3667"/>
</dbReference>
<organism evidence="3 4">
    <name type="scientific">Henriciella mobilis</name>
    <dbReference type="NCBI Taxonomy" id="2305467"/>
    <lineage>
        <taxon>Bacteria</taxon>
        <taxon>Pseudomonadati</taxon>
        <taxon>Pseudomonadota</taxon>
        <taxon>Alphaproteobacteria</taxon>
        <taxon>Hyphomonadales</taxon>
        <taxon>Hyphomonadaceae</taxon>
        <taxon>Henriciella</taxon>
    </lineage>
</organism>
<evidence type="ECO:0000313" key="3">
    <source>
        <dbReference type="EMBL" id="RIJ32971.1"/>
    </source>
</evidence>
<dbReference type="RefSeq" id="WP_119375051.1">
    <property type="nucleotide sequence ID" value="NZ_QWFX01000005.1"/>
</dbReference>
<dbReference type="Pfam" id="PF12412">
    <property type="entry name" value="DUF3667"/>
    <property type="match status" value="1"/>
</dbReference>
<protein>
    <submittedName>
        <fullName evidence="3">DUF3667 domain-containing protein</fullName>
    </submittedName>
</protein>